<gene>
    <name evidence="1" type="ORF">BLE401_04715</name>
</gene>
<dbReference type="InterPro" id="IPR038084">
    <property type="entry name" value="PduO/GlcC-like_sf"/>
</dbReference>
<organism evidence="1 2">
    <name type="scientific">Beggiatoa leptomitoformis</name>
    <dbReference type="NCBI Taxonomy" id="288004"/>
    <lineage>
        <taxon>Bacteria</taxon>
        <taxon>Pseudomonadati</taxon>
        <taxon>Pseudomonadota</taxon>
        <taxon>Gammaproteobacteria</taxon>
        <taxon>Thiotrichales</taxon>
        <taxon>Thiotrichaceae</taxon>
        <taxon>Beggiatoa</taxon>
    </lineage>
</organism>
<keyword evidence="2" id="KW-1185">Reference proteome</keyword>
<dbReference type="Gene3D" id="3.30.450.150">
    <property type="entry name" value="Haem-degrading domain"/>
    <property type="match status" value="1"/>
</dbReference>
<evidence type="ECO:0000313" key="1">
    <source>
        <dbReference type="EMBL" id="AUI70528.1"/>
    </source>
</evidence>
<dbReference type="AlphaFoldDB" id="A0A2N9YJ17"/>
<accession>A0A2N9YJ17</accession>
<name>A0A2N9YJ17_9GAMM</name>
<dbReference type="Proteomes" id="UP000234271">
    <property type="component" value="Chromosome"/>
</dbReference>
<proteinExistence type="predicted"/>
<reference evidence="2" key="1">
    <citation type="submission" date="2016-12" db="EMBL/GenBank/DDBJ databases">
        <title>Complete Genome Sequence of Beggiatoa leptomitiformis D-401.</title>
        <authorList>
            <person name="Fomenkov A."/>
            <person name="Vincze T."/>
            <person name="Grabovich M."/>
            <person name="Anton B.P."/>
            <person name="Dubinina G."/>
            <person name="Orlova M."/>
            <person name="Belousova E."/>
            <person name="Roberts R.J."/>
        </authorList>
    </citation>
    <scope>NUCLEOTIDE SEQUENCE [LARGE SCALE GENOMIC DNA]</scope>
    <source>
        <strain evidence="2">D-401</strain>
    </source>
</reference>
<dbReference type="InterPro" id="IPR005624">
    <property type="entry name" value="PduO/GlcC-like"/>
</dbReference>
<sequence>MTAVIQQATLDWTSANLAVQAAVAKAETLQVRINVAVVDNGGHLLAFLRMPNAFIHSIDIAIDKAYSAVSFGFPTANWNEILQQAPLGFREGIILRPRLVVFAGGLPIDYQGQIVGGIGVSGASEEQDVLCAQAGLDALH</sequence>
<dbReference type="PANTHER" id="PTHR34309:SF1">
    <property type="entry name" value="PROTEIN GLCG"/>
    <property type="match status" value="1"/>
</dbReference>
<evidence type="ECO:0000313" key="2">
    <source>
        <dbReference type="Proteomes" id="UP000234271"/>
    </source>
</evidence>
<dbReference type="KEGG" id="blep:AL038_01310"/>
<dbReference type="EMBL" id="CP018889">
    <property type="protein sequence ID" value="AUI70528.1"/>
    <property type="molecule type" value="Genomic_DNA"/>
</dbReference>
<dbReference type="Pfam" id="PF03928">
    <property type="entry name" value="HbpS-like"/>
    <property type="match status" value="1"/>
</dbReference>
<protein>
    <submittedName>
        <fullName evidence="1">Heme-binding protein</fullName>
    </submittedName>
</protein>
<dbReference type="STRING" id="288004.AL038_01310"/>
<dbReference type="RefSeq" id="WP_062147874.1">
    <property type="nucleotide sequence ID" value="NZ_CP012373.2"/>
</dbReference>
<dbReference type="SUPFAM" id="SSF143744">
    <property type="entry name" value="GlcG-like"/>
    <property type="match status" value="1"/>
</dbReference>
<dbReference type="PANTHER" id="PTHR34309">
    <property type="entry name" value="SLR1406 PROTEIN"/>
    <property type="match status" value="1"/>
</dbReference>
<dbReference type="InterPro" id="IPR052517">
    <property type="entry name" value="GlcG_carb_metab_protein"/>
</dbReference>
<dbReference type="OrthoDB" id="1684899at2"/>